<dbReference type="AlphaFoldDB" id="A0A1H9TLQ0"/>
<keyword evidence="1" id="KW-0677">Repeat</keyword>
<evidence type="ECO:0000256" key="3">
    <source>
        <dbReference type="SAM" id="SignalP"/>
    </source>
</evidence>
<dbReference type="STRING" id="142588.SAMN04488559_11462"/>
<sequence>MNKKILLFTTFLLLAGTIMPVLATETTPETRAEVTPPTDDLRHVSNMFVDPGHKYIAYNGAGELDLFLYSSQKTQYLSNMYVILPQGLTTSGGIDAVQNAVSKYSTGLNIHNGSLSVTQLANTTDGREVYQISPSTGAFITAGGHDEFLALEFPVKAASKDSGLTKVTFNANTLAEIGRNVLFIGADNIKFDTSVSSYPEVNATTIGINGADSIVRGIVLNGIQREITLFTPKVSDTYTVYDNATNEVITTKTSTGLSGEQYSRIGLVDTLASLGLDASIYDEKSLTIDSGSFSDSIEWVPQKALTNNPDEILSGSNYRIFVKRFGKDVTVKYVDENNNEIADSITLSGNIDDGYTSEQKAITGYTFKEVQGNTTGTFTDDEQIITYIYTKDIVKAAPVTVHYVDTEGQKLAEDIVLDGNVGERYETEQLTFNHYDFKEVEGSISGEFIDKEQEVTYIYAKIEENIVIPPSENNEPPKKQEEAASIARLPETGEKNRSFIGYGLILVLIASFLIVNRKNFLKNE</sequence>
<accession>A0A1H9TLQ0</accession>
<evidence type="ECO:0000313" key="5">
    <source>
        <dbReference type="EMBL" id="SER98052.1"/>
    </source>
</evidence>
<dbReference type="Proteomes" id="UP000198948">
    <property type="component" value="Unassembled WGS sequence"/>
</dbReference>
<dbReference type="EMBL" id="FOHA01000014">
    <property type="protein sequence ID" value="SER98052.1"/>
    <property type="molecule type" value="Genomic_DNA"/>
</dbReference>
<dbReference type="RefSeq" id="WP_143047358.1">
    <property type="nucleotide sequence ID" value="NZ_FOHA01000014.1"/>
</dbReference>
<evidence type="ECO:0000256" key="1">
    <source>
        <dbReference type="ARBA" id="ARBA00022737"/>
    </source>
</evidence>
<feature type="domain" description="MucBP" evidence="4">
    <location>
        <begin position="328"/>
        <end position="390"/>
    </location>
</feature>
<evidence type="ECO:0000259" key="4">
    <source>
        <dbReference type="Pfam" id="PF06458"/>
    </source>
</evidence>
<evidence type="ECO:0000313" key="6">
    <source>
        <dbReference type="Proteomes" id="UP000198948"/>
    </source>
</evidence>
<name>A0A1H9TLQ0_9LACT</name>
<keyword evidence="2" id="KW-0812">Transmembrane</keyword>
<keyword evidence="2" id="KW-0472">Membrane</keyword>
<keyword evidence="3" id="KW-0732">Signal</keyword>
<evidence type="ECO:0000256" key="2">
    <source>
        <dbReference type="SAM" id="Phobius"/>
    </source>
</evidence>
<protein>
    <submittedName>
        <fullName evidence="5">LPXTG-motif cell wall anchor domain-containing protein</fullName>
    </submittedName>
</protein>
<feature type="chain" id="PRO_5011497752" evidence="3">
    <location>
        <begin position="24"/>
        <end position="524"/>
    </location>
</feature>
<keyword evidence="2" id="KW-1133">Transmembrane helix</keyword>
<feature type="domain" description="MucBP" evidence="4">
    <location>
        <begin position="398"/>
        <end position="459"/>
    </location>
</feature>
<dbReference type="Gene3D" id="3.10.20.320">
    <property type="entry name" value="Putative peptidoglycan bound protein (lpxtg motif)"/>
    <property type="match status" value="2"/>
</dbReference>
<gene>
    <name evidence="5" type="ORF">SAMN04488559_11462</name>
</gene>
<dbReference type="NCBIfam" id="TIGR01167">
    <property type="entry name" value="LPXTG_anchor"/>
    <property type="match status" value="1"/>
</dbReference>
<dbReference type="InterPro" id="IPR009459">
    <property type="entry name" value="MucBP_dom"/>
</dbReference>
<organism evidence="5 6">
    <name type="scientific">Isobaculum melis</name>
    <dbReference type="NCBI Taxonomy" id="142588"/>
    <lineage>
        <taxon>Bacteria</taxon>
        <taxon>Bacillati</taxon>
        <taxon>Bacillota</taxon>
        <taxon>Bacilli</taxon>
        <taxon>Lactobacillales</taxon>
        <taxon>Carnobacteriaceae</taxon>
        <taxon>Isobaculum</taxon>
    </lineage>
</organism>
<keyword evidence="6" id="KW-1185">Reference proteome</keyword>
<dbReference type="OrthoDB" id="2327454at2"/>
<reference evidence="5 6" key="1">
    <citation type="submission" date="2016-10" db="EMBL/GenBank/DDBJ databases">
        <authorList>
            <person name="de Groot N.N."/>
        </authorList>
    </citation>
    <scope>NUCLEOTIDE SEQUENCE [LARGE SCALE GENOMIC DNA]</scope>
    <source>
        <strain evidence="5 6">DSM 13760</strain>
    </source>
</reference>
<feature type="signal peptide" evidence="3">
    <location>
        <begin position="1"/>
        <end position="23"/>
    </location>
</feature>
<proteinExistence type="predicted"/>
<dbReference type="Pfam" id="PF06458">
    <property type="entry name" value="MucBP"/>
    <property type="match status" value="2"/>
</dbReference>
<feature type="transmembrane region" description="Helical" evidence="2">
    <location>
        <begin position="499"/>
        <end position="515"/>
    </location>
</feature>